<accession>A0A0D8XA20</accession>
<feature type="region of interest" description="Disordered" evidence="1">
    <location>
        <begin position="133"/>
        <end position="155"/>
    </location>
</feature>
<keyword evidence="2" id="KW-0472">Membrane</keyword>
<feature type="region of interest" description="Disordered" evidence="1">
    <location>
        <begin position="389"/>
        <end position="430"/>
    </location>
</feature>
<reference evidence="4" key="2">
    <citation type="journal article" date="2016" name="Sci. Rep.">
        <title>Dictyocaulus viviparus genome, variome and transcriptome elucidate lungworm biology and support future intervention.</title>
        <authorList>
            <person name="McNulty S.N."/>
            <person name="Strube C."/>
            <person name="Rosa B.A."/>
            <person name="Martin J.C."/>
            <person name="Tyagi R."/>
            <person name="Choi Y.J."/>
            <person name="Wang Q."/>
            <person name="Hallsworth Pepin K."/>
            <person name="Zhang X."/>
            <person name="Ozersky P."/>
            <person name="Wilson R.K."/>
            <person name="Sternberg P.W."/>
            <person name="Gasser R.B."/>
            <person name="Mitreva M."/>
        </authorList>
    </citation>
    <scope>NUCLEOTIDE SEQUENCE [LARGE SCALE GENOMIC DNA]</scope>
    <source>
        <strain evidence="4">HannoverDv2000</strain>
    </source>
</reference>
<dbReference type="Proteomes" id="UP000053766">
    <property type="component" value="Unassembled WGS sequence"/>
</dbReference>
<feature type="transmembrane region" description="Helical" evidence="2">
    <location>
        <begin position="579"/>
        <end position="599"/>
    </location>
</feature>
<feature type="region of interest" description="Disordered" evidence="1">
    <location>
        <begin position="452"/>
        <end position="472"/>
    </location>
</feature>
<dbReference type="AlphaFoldDB" id="A0A0D8XA20"/>
<dbReference type="STRING" id="29172.A0A0D8XA20"/>
<evidence type="ECO:0000256" key="1">
    <source>
        <dbReference type="SAM" id="MobiDB-lite"/>
    </source>
</evidence>
<protein>
    <submittedName>
        <fullName evidence="3">Uncharacterized protein</fullName>
    </submittedName>
</protein>
<evidence type="ECO:0000256" key="2">
    <source>
        <dbReference type="SAM" id="Phobius"/>
    </source>
</evidence>
<feature type="compositionally biased region" description="Basic and acidic residues" evidence="1">
    <location>
        <begin position="144"/>
        <end position="155"/>
    </location>
</feature>
<keyword evidence="2" id="KW-0812">Transmembrane</keyword>
<keyword evidence="2" id="KW-1133">Transmembrane helix</keyword>
<reference evidence="3 4" key="1">
    <citation type="submission" date="2013-11" db="EMBL/GenBank/DDBJ databases">
        <title>Draft genome of the bovine lungworm Dictyocaulus viviparus.</title>
        <authorList>
            <person name="Mitreva M."/>
        </authorList>
    </citation>
    <scope>NUCLEOTIDE SEQUENCE [LARGE SCALE GENOMIC DNA]</scope>
    <source>
        <strain evidence="3 4">HannoverDv2000</strain>
    </source>
</reference>
<organism evidence="3 4">
    <name type="scientific">Dictyocaulus viviparus</name>
    <name type="common">Bovine lungworm</name>
    <dbReference type="NCBI Taxonomy" id="29172"/>
    <lineage>
        <taxon>Eukaryota</taxon>
        <taxon>Metazoa</taxon>
        <taxon>Ecdysozoa</taxon>
        <taxon>Nematoda</taxon>
        <taxon>Chromadorea</taxon>
        <taxon>Rhabditida</taxon>
        <taxon>Rhabditina</taxon>
        <taxon>Rhabditomorpha</taxon>
        <taxon>Strongyloidea</taxon>
        <taxon>Metastrongylidae</taxon>
        <taxon>Dictyocaulus</taxon>
    </lineage>
</organism>
<dbReference type="EMBL" id="KN716830">
    <property type="protein sequence ID" value="KJH41413.1"/>
    <property type="molecule type" value="Genomic_DNA"/>
</dbReference>
<evidence type="ECO:0000313" key="4">
    <source>
        <dbReference type="Proteomes" id="UP000053766"/>
    </source>
</evidence>
<name>A0A0D8XA20_DICVI</name>
<feature type="compositionally biased region" description="Polar residues" evidence="1">
    <location>
        <begin position="213"/>
        <end position="244"/>
    </location>
</feature>
<feature type="region of interest" description="Disordered" evidence="1">
    <location>
        <begin position="489"/>
        <end position="508"/>
    </location>
</feature>
<feature type="compositionally biased region" description="Polar residues" evidence="1">
    <location>
        <begin position="454"/>
        <end position="470"/>
    </location>
</feature>
<proteinExistence type="predicted"/>
<keyword evidence="4" id="KW-1185">Reference proteome</keyword>
<dbReference type="OrthoDB" id="5857916at2759"/>
<feature type="compositionally biased region" description="Polar residues" evidence="1">
    <location>
        <begin position="399"/>
        <end position="430"/>
    </location>
</feature>
<feature type="region of interest" description="Disordered" evidence="1">
    <location>
        <begin position="212"/>
        <end position="244"/>
    </location>
</feature>
<sequence>MRVVLFVQVLFTAKVKRMMSSDHEAFLSVTEGEFINVIAVKFSDRTDLMEGVLKDGRRGNFYISAIDLGPYVKFLRSAIHNKKVMMEISQDRIDKGLMKSLGTVRADLHLVRDYNVQASRYAAEQNIVEPELLPLPDPSIQSHVGEEHAHGDGRGRSHVTILSSQSFGNDYFNDVAKDPISYGSKQSHESGGTNLNGAVRAQDGLRTVHTEINDQQDTTRASFQESSTSGQIHNNEILPSSDTQKLSKSEIGVVKINSSEMDNEIAKMAARDEALLQGIAVPAVEKNHLKQNIDNKLSPTARLSTEQIIGSSLSGNQNFFAVEALLNPLALKKHLSPERSFFIIVIIKKCFSGRKTTSPSENEVQNVLLEPAAEITTMQAVVTSKLVTSDTEAKHDSEGISNRHSGTTISQETMDPASSQTKTTEPPTTNREIQVAVSSSSVNVDANIPKEPTLTESTPHLNSHVKSSSHAGEKLSREIAHGVTHDVTTDVYSSLPPSPIQRVSDEKCGDECPSDVSVRLGTGQLAEHIIEQPNIIDSYKDSDIHSVPTTVEKGFVGKLLKSMTVAIKSVPFLDNIDDAGIALVINISLLVGAVILHYLSSFLSDFDNSVVSDRM</sequence>
<gene>
    <name evidence="3" type="ORF">DICVIV_12619</name>
</gene>
<evidence type="ECO:0000313" key="3">
    <source>
        <dbReference type="EMBL" id="KJH41413.1"/>
    </source>
</evidence>